<dbReference type="PANTHER" id="PTHR13604">
    <property type="entry name" value="DC12-RELATED"/>
    <property type="match status" value="1"/>
</dbReference>
<keyword evidence="6" id="KW-0238">DNA-binding</keyword>
<evidence type="ECO:0000313" key="9">
    <source>
        <dbReference type="EMBL" id="QDV30103.1"/>
    </source>
</evidence>
<dbReference type="SUPFAM" id="SSF143081">
    <property type="entry name" value="BB1717-like"/>
    <property type="match status" value="1"/>
</dbReference>
<sequence>MCGRYTLRTELKLLAELYGFQPISLPWTPRYNIAPTQLVAAVRLSADASSRELDMLRWGLAPSWAKEIPKGRPMINARADTVAEKPTFRAAFKRRRCLILADGFYEWHQDEETKEPYYIRMRDERPFAMAGLWEHWDKGPQPLESATIITTAPNELMAKFHHRMPVILDPDLADVWLDPGIEEPEELLPLLKPYPEEQMEAYVVSARVNHVKDDSPQCIEPWKDGKAERTFDW</sequence>
<evidence type="ECO:0000256" key="2">
    <source>
        <dbReference type="ARBA" id="ARBA00022670"/>
    </source>
</evidence>
<gene>
    <name evidence="9" type="primary">yedK_2</name>
    <name evidence="9" type="ORF">Spb1_20310</name>
</gene>
<dbReference type="GO" id="GO:0006508">
    <property type="term" value="P:proteolysis"/>
    <property type="evidence" value="ECO:0007669"/>
    <property type="project" value="UniProtKB-KW"/>
</dbReference>
<proteinExistence type="inferred from homology"/>
<keyword evidence="4 8" id="KW-0378">Hydrolase</keyword>
<evidence type="ECO:0000313" key="10">
    <source>
        <dbReference type="Proteomes" id="UP000315349"/>
    </source>
</evidence>
<dbReference type="GO" id="GO:0106300">
    <property type="term" value="P:protein-DNA covalent cross-linking repair"/>
    <property type="evidence" value="ECO:0007669"/>
    <property type="project" value="InterPro"/>
</dbReference>
<dbReference type="KEGG" id="peh:Spb1_20310"/>
<evidence type="ECO:0000256" key="7">
    <source>
        <dbReference type="ARBA" id="ARBA00023239"/>
    </source>
</evidence>
<comment type="similarity">
    <text evidence="1 8">Belongs to the SOS response-associated peptidase family.</text>
</comment>
<keyword evidence="10" id="KW-1185">Reference proteome</keyword>
<dbReference type="GO" id="GO:0016829">
    <property type="term" value="F:lyase activity"/>
    <property type="evidence" value="ECO:0007669"/>
    <property type="project" value="UniProtKB-KW"/>
</dbReference>
<dbReference type="EC" id="3.4.-.-" evidence="8"/>
<dbReference type="AlphaFoldDB" id="A0A518GN83"/>
<accession>A0A518GN83</accession>
<keyword evidence="7" id="KW-0456">Lyase</keyword>
<protein>
    <recommendedName>
        <fullName evidence="8">Abasic site processing protein</fullName>
        <ecNumber evidence="8">3.4.-.-</ecNumber>
    </recommendedName>
</protein>
<dbReference type="EMBL" id="CP036299">
    <property type="protein sequence ID" value="QDV30103.1"/>
    <property type="molecule type" value="Genomic_DNA"/>
</dbReference>
<evidence type="ECO:0000256" key="6">
    <source>
        <dbReference type="ARBA" id="ARBA00023125"/>
    </source>
</evidence>
<evidence type="ECO:0000256" key="8">
    <source>
        <dbReference type="RuleBase" id="RU364100"/>
    </source>
</evidence>
<evidence type="ECO:0000256" key="3">
    <source>
        <dbReference type="ARBA" id="ARBA00022763"/>
    </source>
</evidence>
<dbReference type="RefSeq" id="WP_145298918.1">
    <property type="nucleotide sequence ID" value="NZ_CP036299.1"/>
</dbReference>
<evidence type="ECO:0000256" key="1">
    <source>
        <dbReference type="ARBA" id="ARBA00008136"/>
    </source>
</evidence>
<dbReference type="InterPro" id="IPR003738">
    <property type="entry name" value="SRAP"/>
</dbReference>
<dbReference type="PANTHER" id="PTHR13604:SF0">
    <property type="entry name" value="ABASIC SITE PROCESSING PROTEIN HMCES"/>
    <property type="match status" value="1"/>
</dbReference>
<keyword evidence="2 8" id="KW-0645">Protease</keyword>
<name>A0A518GN83_9PLAN</name>
<organism evidence="9 10">
    <name type="scientific">Planctopirus ephydatiae</name>
    <dbReference type="NCBI Taxonomy" id="2528019"/>
    <lineage>
        <taxon>Bacteria</taxon>
        <taxon>Pseudomonadati</taxon>
        <taxon>Planctomycetota</taxon>
        <taxon>Planctomycetia</taxon>
        <taxon>Planctomycetales</taxon>
        <taxon>Planctomycetaceae</taxon>
        <taxon>Planctopirus</taxon>
    </lineage>
</organism>
<evidence type="ECO:0000256" key="5">
    <source>
        <dbReference type="ARBA" id="ARBA00023124"/>
    </source>
</evidence>
<dbReference type="Gene3D" id="3.90.1680.10">
    <property type="entry name" value="SOS response associated peptidase-like"/>
    <property type="match status" value="1"/>
</dbReference>
<reference evidence="9 10" key="1">
    <citation type="submission" date="2019-02" db="EMBL/GenBank/DDBJ databases">
        <title>Deep-cultivation of Planctomycetes and their phenomic and genomic characterization uncovers novel biology.</title>
        <authorList>
            <person name="Wiegand S."/>
            <person name="Jogler M."/>
            <person name="Boedeker C."/>
            <person name="Pinto D."/>
            <person name="Vollmers J."/>
            <person name="Rivas-Marin E."/>
            <person name="Kohn T."/>
            <person name="Peeters S.H."/>
            <person name="Heuer A."/>
            <person name="Rast P."/>
            <person name="Oberbeckmann S."/>
            <person name="Bunk B."/>
            <person name="Jeske O."/>
            <person name="Meyerdierks A."/>
            <person name="Storesund J.E."/>
            <person name="Kallscheuer N."/>
            <person name="Luecker S."/>
            <person name="Lage O.M."/>
            <person name="Pohl T."/>
            <person name="Merkel B.J."/>
            <person name="Hornburger P."/>
            <person name="Mueller R.-W."/>
            <person name="Bruemmer F."/>
            <person name="Labrenz M."/>
            <person name="Spormann A.M."/>
            <person name="Op den Camp H."/>
            <person name="Overmann J."/>
            <person name="Amann R."/>
            <person name="Jetten M.S.M."/>
            <person name="Mascher T."/>
            <person name="Medema M.H."/>
            <person name="Devos D.P."/>
            <person name="Kaster A.-K."/>
            <person name="Ovreas L."/>
            <person name="Rohde M."/>
            <person name="Galperin M.Y."/>
            <person name="Jogler C."/>
        </authorList>
    </citation>
    <scope>NUCLEOTIDE SEQUENCE [LARGE SCALE GENOMIC DNA]</scope>
    <source>
        <strain evidence="9 10">Spb1</strain>
    </source>
</reference>
<evidence type="ECO:0000256" key="4">
    <source>
        <dbReference type="ARBA" id="ARBA00022801"/>
    </source>
</evidence>
<keyword evidence="3" id="KW-0227">DNA damage</keyword>
<dbReference type="GO" id="GO:0008233">
    <property type="term" value="F:peptidase activity"/>
    <property type="evidence" value="ECO:0007669"/>
    <property type="project" value="UniProtKB-KW"/>
</dbReference>
<dbReference type="GO" id="GO:0003697">
    <property type="term" value="F:single-stranded DNA binding"/>
    <property type="evidence" value="ECO:0007669"/>
    <property type="project" value="InterPro"/>
</dbReference>
<dbReference type="Proteomes" id="UP000315349">
    <property type="component" value="Chromosome"/>
</dbReference>
<dbReference type="InterPro" id="IPR036590">
    <property type="entry name" value="SRAP-like"/>
</dbReference>
<dbReference type="OrthoDB" id="9782620at2"/>
<keyword evidence="5" id="KW-0190">Covalent protein-DNA linkage</keyword>
<dbReference type="Pfam" id="PF02586">
    <property type="entry name" value="SRAP"/>
    <property type="match status" value="1"/>
</dbReference>